<dbReference type="PRINTS" id="PR00463">
    <property type="entry name" value="EP450I"/>
</dbReference>
<keyword evidence="5" id="KW-0560">Oxidoreductase</keyword>
<keyword evidence="6 8" id="KW-0408">Iron</keyword>
<feature type="region of interest" description="Disordered" evidence="9">
    <location>
        <begin position="506"/>
        <end position="527"/>
    </location>
</feature>
<evidence type="ECO:0000256" key="4">
    <source>
        <dbReference type="ARBA" id="ARBA00022723"/>
    </source>
</evidence>
<comment type="cofactor">
    <cofactor evidence="1 8">
        <name>heme</name>
        <dbReference type="ChEBI" id="CHEBI:30413"/>
    </cofactor>
</comment>
<dbReference type="Pfam" id="PF00067">
    <property type="entry name" value="p450"/>
    <property type="match status" value="1"/>
</dbReference>
<gene>
    <name evidence="10" type="ORF">ACA1_096500</name>
</gene>
<keyword evidence="11" id="KW-1185">Reference proteome</keyword>
<dbReference type="GO" id="GO:0004497">
    <property type="term" value="F:monooxygenase activity"/>
    <property type="evidence" value="ECO:0007669"/>
    <property type="project" value="UniProtKB-KW"/>
</dbReference>
<organism evidence="10 11">
    <name type="scientific">Acanthamoeba castellanii (strain ATCC 30010 / Neff)</name>
    <dbReference type="NCBI Taxonomy" id="1257118"/>
    <lineage>
        <taxon>Eukaryota</taxon>
        <taxon>Amoebozoa</taxon>
        <taxon>Discosea</taxon>
        <taxon>Longamoebia</taxon>
        <taxon>Centramoebida</taxon>
        <taxon>Acanthamoebidae</taxon>
        <taxon>Acanthamoeba</taxon>
    </lineage>
</organism>
<protein>
    <submittedName>
        <fullName evidence="10">Cytochrome p450 superfamily protein</fullName>
    </submittedName>
</protein>
<name>L8GJG5_ACACF</name>
<dbReference type="InterPro" id="IPR001128">
    <property type="entry name" value="Cyt_P450"/>
</dbReference>
<dbReference type="GeneID" id="14913225"/>
<keyword evidence="7" id="KW-0503">Monooxygenase</keyword>
<dbReference type="PANTHER" id="PTHR24286:SF24">
    <property type="entry name" value="LANOSTEROL 14-ALPHA DEMETHYLASE"/>
    <property type="match status" value="1"/>
</dbReference>
<dbReference type="AlphaFoldDB" id="L8GJG5"/>
<dbReference type="OrthoDB" id="2789670at2759"/>
<dbReference type="GO" id="GO:0016125">
    <property type="term" value="P:sterol metabolic process"/>
    <property type="evidence" value="ECO:0007669"/>
    <property type="project" value="TreeGrafter"/>
</dbReference>
<evidence type="ECO:0000256" key="7">
    <source>
        <dbReference type="ARBA" id="ARBA00023033"/>
    </source>
</evidence>
<feature type="region of interest" description="Disordered" evidence="9">
    <location>
        <begin position="32"/>
        <end position="54"/>
    </location>
</feature>
<dbReference type="SUPFAM" id="SSF48264">
    <property type="entry name" value="Cytochrome P450"/>
    <property type="match status" value="1"/>
</dbReference>
<evidence type="ECO:0000313" key="10">
    <source>
        <dbReference type="EMBL" id="ELR12979.1"/>
    </source>
</evidence>
<dbReference type="STRING" id="1257118.L8GJG5"/>
<comment type="similarity">
    <text evidence="2">Belongs to the cytochrome P450 family.</text>
</comment>
<dbReference type="PANTHER" id="PTHR24286">
    <property type="entry name" value="CYTOCHROME P450 26"/>
    <property type="match status" value="1"/>
</dbReference>
<feature type="compositionally biased region" description="Low complexity" evidence="9">
    <location>
        <begin position="506"/>
        <end position="525"/>
    </location>
</feature>
<dbReference type="RefSeq" id="XP_004334992.1">
    <property type="nucleotide sequence ID" value="XM_004334944.1"/>
</dbReference>
<feature type="compositionally biased region" description="Polar residues" evidence="9">
    <location>
        <begin position="35"/>
        <end position="46"/>
    </location>
</feature>
<dbReference type="GO" id="GO:0020037">
    <property type="term" value="F:heme binding"/>
    <property type="evidence" value="ECO:0007669"/>
    <property type="project" value="InterPro"/>
</dbReference>
<dbReference type="InterPro" id="IPR036396">
    <property type="entry name" value="Cyt_P450_sf"/>
</dbReference>
<dbReference type="Proteomes" id="UP000011083">
    <property type="component" value="Unassembled WGS sequence"/>
</dbReference>
<sequence length="613" mass="67939">MLPTNPPREPLNIKNMLNPTFYSRKLAEKRVKKQAASSKDPSQRATLSPDAHLPPGTFLGENPSFLHKDGYEFFRRRAEKYKSPIFITHLFAEPCIAIAGAEEAKLFFDPNCCIRKNANAPHLTKYFFGRDTTSGLDGEAHLTRKAQVMANFTPDHLACYTAIWARTLDKYLLRWTATSSTGSPLALSDELFNLHTEFAMAYILGIFDPTHEAVDQRRREIVHMIESFGAVPHLKLVPGSRINKVNKARRSLESWVLELVREQRQGLRKEGTILAAVATTKDEHGELIPEQVAAAEVLNHIRPTVIAAYLTTWMLAAFHDHPHVLDRLRADVDGLLREMPAEDNYYANKEWLDRLAYGEAIANEVRRFYPCVPLMMARVKQTFEYNGLIFPQGWSVILGIHGVHRDPRVYSEPDTFAPERFERGEHRRVDERFTVLQQSGSDLYTNHKCAGETLTTLMMKSLAARLAHDFTWRWTPEQKTSFAITDLPPTPADGVKIEVLQPRTASSASSSSLAAASPVTSASTTMGGEPLPIGLMSAGGFATRTGGRCPMGYDAASGGMMNQPHAVPVEENGECPYAKAQEMPAAADGYAAGVCAMGYHQDSAAAPTGADLL</sequence>
<dbReference type="InterPro" id="IPR002401">
    <property type="entry name" value="Cyt_P450_E_grp-I"/>
</dbReference>
<dbReference type="CDD" id="cd11067">
    <property type="entry name" value="CYP152"/>
    <property type="match status" value="1"/>
</dbReference>
<accession>L8GJG5</accession>
<reference evidence="10 11" key="1">
    <citation type="journal article" date="2013" name="Genome Biol.">
        <title>Genome of Acanthamoeba castellanii highlights extensive lateral gene transfer and early evolution of tyrosine kinase signaling.</title>
        <authorList>
            <person name="Clarke M."/>
            <person name="Lohan A.J."/>
            <person name="Liu B."/>
            <person name="Lagkouvardos I."/>
            <person name="Roy S."/>
            <person name="Zafar N."/>
            <person name="Bertelli C."/>
            <person name="Schilde C."/>
            <person name="Kianianmomeni A."/>
            <person name="Burglin T.R."/>
            <person name="Frech C."/>
            <person name="Turcotte B."/>
            <person name="Kopec K.O."/>
            <person name="Synnott J.M."/>
            <person name="Choo C."/>
            <person name="Paponov I."/>
            <person name="Finkler A."/>
            <person name="Soon Heng Tan C."/>
            <person name="Hutchins A.P."/>
            <person name="Weinmeier T."/>
            <person name="Rattei T."/>
            <person name="Chu J.S."/>
            <person name="Gimenez G."/>
            <person name="Irimia M."/>
            <person name="Rigden D.J."/>
            <person name="Fitzpatrick D.A."/>
            <person name="Lorenzo-Morales J."/>
            <person name="Bateman A."/>
            <person name="Chiu C.H."/>
            <person name="Tang P."/>
            <person name="Hegemann P."/>
            <person name="Fromm H."/>
            <person name="Raoult D."/>
            <person name="Greub G."/>
            <person name="Miranda-Saavedra D."/>
            <person name="Chen N."/>
            <person name="Nash P."/>
            <person name="Ginger M.L."/>
            <person name="Horn M."/>
            <person name="Schaap P."/>
            <person name="Caler L."/>
            <person name="Loftus B."/>
        </authorList>
    </citation>
    <scope>NUCLEOTIDE SEQUENCE [LARGE SCALE GENOMIC DNA]</scope>
    <source>
        <strain evidence="10 11">Neff</strain>
    </source>
</reference>
<evidence type="ECO:0000256" key="8">
    <source>
        <dbReference type="PIRSR" id="PIRSR602401-1"/>
    </source>
</evidence>
<proteinExistence type="inferred from homology"/>
<keyword evidence="4 8" id="KW-0479">Metal-binding</keyword>
<evidence type="ECO:0000313" key="11">
    <source>
        <dbReference type="Proteomes" id="UP000011083"/>
    </source>
</evidence>
<dbReference type="GO" id="GO:0016705">
    <property type="term" value="F:oxidoreductase activity, acting on paired donors, with incorporation or reduction of molecular oxygen"/>
    <property type="evidence" value="ECO:0007669"/>
    <property type="project" value="InterPro"/>
</dbReference>
<evidence type="ECO:0000256" key="9">
    <source>
        <dbReference type="SAM" id="MobiDB-lite"/>
    </source>
</evidence>
<evidence type="ECO:0000256" key="2">
    <source>
        <dbReference type="ARBA" id="ARBA00010617"/>
    </source>
</evidence>
<keyword evidence="3 8" id="KW-0349">Heme</keyword>
<dbReference type="EMBL" id="KB008103">
    <property type="protein sequence ID" value="ELR12979.1"/>
    <property type="molecule type" value="Genomic_DNA"/>
</dbReference>
<dbReference type="KEGG" id="acan:ACA1_096500"/>
<evidence type="ECO:0000256" key="6">
    <source>
        <dbReference type="ARBA" id="ARBA00023004"/>
    </source>
</evidence>
<evidence type="ECO:0000256" key="3">
    <source>
        <dbReference type="ARBA" id="ARBA00022617"/>
    </source>
</evidence>
<dbReference type="VEuPathDB" id="AmoebaDB:ACA1_096500"/>
<evidence type="ECO:0000256" key="1">
    <source>
        <dbReference type="ARBA" id="ARBA00001971"/>
    </source>
</evidence>
<dbReference type="GO" id="GO:0005506">
    <property type="term" value="F:iron ion binding"/>
    <property type="evidence" value="ECO:0007669"/>
    <property type="project" value="InterPro"/>
</dbReference>
<evidence type="ECO:0000256" key="5">
    <source>
        <dbReference type="ARBA" id="ARBA00023002"/>
    </source>
</evidence>
<dbReference type="Gene3D" id="1.10.630.10">
    <property type="entry name" value="Cytochrome P450"/>
    <property type="match status" value="1"/>
</dbReference>
<feature type="binding site" description="axial binding residue" evidence="8">
    <location>
        <position position="449"/>
    </location>
    <ligand>
        <name>heme</name>
        <dbReference type="ChEBI" id="CHEBI:30413"/>
    </ligand>
    <ligandPart>
        <name>Fe</name>
        <dbReference type="ChEBI" id="CHEBI:18248"/>
    </ligandPart>
</feature>